<dbReference type="STRING" id="51028.A0A0N4UUE9"/>
<proteinExistence type="predicted"/>
<reference evidence="1 2" key="2">
    <citation type="submission" date="2018-10" db="EMBL/GenBank/DDBJ databases">
        <authorList>
            <consortium name="Pathogen Informatics"/>
        </authorList>
    </citation>
    <scope>NUCLEOTIDE SEQUENCE [LARGE SCALE GENOMIC DNA]</scope>
</reference>
<name>A0A0N4UUE9_ENTVE</name>
<gene>
    <name evidence="1" type="ORF">EVEC_LOCUS718</name>
</gene>
<keyword evidence="2" id="KW-1185">Reference proteome</keyword>
<dbReference type="Proteomes" id="UP000274131">
    <property type="component" value="Unassembled WGS sequence"/>
</dbReference>
<reference evidence="3" key="1">
    <citation type="submission" date="2017-02" db="UniProtKB">
        <authorList>
            <consortium name="WormBaseParasite"/>
        </authorList>
    </citation>
    <scope>IDENTIFICATION</scope>
</reference>
<evidence type="ECO:0000313" key="3">
    <source>
        <dbReference type="WBParaSite" id="EVEC_0000101001-mRNA-1"/>
    </source>
</evidence>
<accession>A0A0N4UUE9</accession>
<sequence>MESNGESVTFAEAEMIMNLARFTDEQQHLGIDVGDWICRMTAAEESSGLPHRFSLDDIDEQSRVLSSTQKSFQQSVPKHYTFPIPPPYFVARRNSEEIPDLLTALESDSITLKAFALWDVRELAIKSGHPRNWNAVKDACMKVLTSITNQVGLETSQIHRETYETLMPDDDGNKRGGKRGATILLAGQLYKDMSLRRRVMNSDASERPPEKTTIFDALADRYIRHYKQVTDEVLLSNLVVINALDATVSSTVSRISSKFGAALRDIGLTLSEYDVLETVAGPTGP</sequence>
<dbReference type="AlphaFoldDB" id="A0A0N4UUE9"/>
<evidence type="ECO:0000313" key="2">
    <source>
        <dbReference type="Proteomes" id="UP000274131"/>
    </source>
</evidence>
<dbReference type="EMBL" id="UXUI01007133">
    <property type="protein sequence ID" value="VDD85575.1"/>
    <property type="molecule type" value="Genomic_DNA"/>
</dbReference>
<protein>
    <submittedName>
        <fullName evidence="3">Phosphoprotein</fullName>
    </submittedName>
</protein>
<organism evidence="3">
    <name type="scientific">Enterobius vermicularis</name>
    <name type="common">Human pinworm</name>
    <dbReference type="NCBI Taxonomy" id="51028"/>
    <lineage>
        <taxon>Eukaryota</taxon>
        <taxon>Metazoa</taxon>
        <taxon>Ecdysozoa</taxon>
        <taxon>Nematoda</taxon>
        <taxon>Chromadorea</taxon>
        <taxon>Rhabditida</taxon>
        <taxon>Spirurina</taxon>
        <taxon>Oxyuridomorpha</taxon>
        <taxon>Oxyuroidea</taxon>
        <taxon>Oxyuridae</taxon>
        <taxon>Enterobius</taxon>
    </lineage>
</organism>
<dbReference type="OrthoDB" id="67850at2759"/>
<evidence type="ECO:0000313" key="1">
    <source>
        <dbReference type="EMBL" id="VDD85575.1"/>
    </source>
</evidence>
<dbReference type="WBParaSite" id="EVEC_0000101001-mRNA-1">
    <property type="protein sequence ID" value="EVEC_0000101001-mRNA-1"/>
    <property type="gene ID" value="EVEC_0000101001"/>
</dbReference>